<dbReference type="EMBL" id="JBHUCX010000092">
    <property type="protein sequence ID" value="MFD1677354.1"/>
    <property type="molecule type" value="Genomic_DNA"/>
</dbReference>
<organism evidence="3 4">
    <name type="scientific">Alicyclobacillus fodiniaquatilis</name>
    <dbReference type="NCBI Taxonomy" id="1661150"/>
    <lineage>
        <taxon>Bacteria</taxon>
        <taxon>Bacillati</taxon>
        <taxon>Bacillota</taxon>
        <taxon>Bacilli</taxon>
        <taxon>Bacillales</taxon>
        <taxon>Alicyclobacillaceae</taxon>
        <taxon>Alicyclobacillus</taxon>
    </lineage>
</organism>
<dbReference type="InterPro" id="IPR050523">
    <property type="entry name" value="AKR_Detox_Biosynth"/>
</dbReference>
<dbReference type="Pfam" id="PF00248">
    <property type="entry name" value="Aldo_ket_red"/>
    <property type="match status" value="1"/>
</dbReference>
<dbReference type="CDD" id="cd19082">
    <property type="entry name" value="AKR_AKR10A1_2"/>
    <property type="match status" value="1"/>
</dbReference>
<dbReference type="RefSeq" id="WP_377945256.1">
    <property type="nucleotide sequence ID" value="NZ_JBHUCX010000092.1"/>
</dbReference>
<evidence type="ECO:0000259" key="2">
    <source>
        <dbReference type="Pfam" id="PF00248"/>
    </source>
</evidence>
<sequence length="308" mass="34180">MRTIEIPGLEKRCSQLVMGSMVFSPEDMDLCEGILDRFVEYGGNAIDLAHIYNGGKSELAVGQWLQKRDREKLLLIDKGAHPNAAGPRVNAKDIAADLQDSLERLHVEMIDVYLLHRDDTSVPVGDIVEILNEHKSKGRIDVFGASNWTWQRIEAANEYAYAHGLTGFACNSPNLSLATANEPRWAGCITADAETLAWHARSGIPLLSWSSQAGGFFTGRFSPDKTDDAEMVRVYYNAENWRRFDRAKQLAIQKGADAITIALAYVLHQPFPTAAIIGPRSRAELESSVKAIQVGLEPEEIRWLQTGM</sequence>
<reference evidence="4" key="1">
    <citation type="journal article" date="2019" name="Int. J. Syst. Evol. Microbiol.">
        <title>The Global Catalogue of Microorganisms (GCM) 10K type strain sequencing project: providing services to taxonomists for standard genome sequencing and annotation.</title>
        <authorList>
            <consortium name="The Broad Institute Genomics Platform"/>
            <consortium name="The Broad Institute Genome Sequencing Center for Infectious Disease"/>
            <person name="Wu L."/>
            <person name="Ma J."/>
        </authorList>
    </citation>
    <scope>NUCLEOTIDE SEQUENCE [LARGE SCALE GENOMIC DNA]</scope>
    <source>
        <strain evidence="4">CGMCC 1.12286</strain>
    </source>
</reference>
<feature type="domain" description="NADP-dependent oxidoreductase" evidence="2">
    <location>
        <begin position="16"/>
        <end position="302"/>
    </location>
</feature>
<dbReference type="PANTHER" id="PTHR43364:SF4">
    <property type="entry name" value="NAD(P)-LINKED OXIDOREDUCTASE SUPERFAMILY PROTEIN"/>
    <property type="match status" value="1"/>
</dbReference>
<dbReference type="Gene3D" id="3.20.20.100">
    <property type="entry name" value="NADP-dependent oxidoreductase domain"/>
    <property type="match status" value="1"/>
</dbReference>
<keyword evidence="1" id="KW-0560">Oxidoreductase</keyword>
<proteinExistence type="predicted"/>
<name>A0ABW4JLV5_9BACL</name>
<dbReference type="PANTHER" id="PTHR43364">
    <property type="entry name" value="NADH-SPECIFIC METHYLGLYOXAL REDUCTASE-RELATED"/>
    <property type="match status" value="1"/>
</dbReference>
<dbReference type="InterPro" id="IPR036812">
    <property type="entry name" value="NAD(P)_OxRdtase_dom_sf"/>
</dbReference>
<comment type="caution">
    <text evidence="3">The sequence shown here is derived from an EMBL/GenBank/DDBJ whole genome shotgun (WGS) entry which is preliminary data.</text>
</comment>
<evidence type="ECO:0000313" key="3">
    <source>
        <dbReference type="EMBL" id="MFD1677354.1"/>
    </source>
</evidence>
<dbReference type="InterPro" id="IPR023210">
    <property type="entry name" value="NADP_OxRdtase_dom"/>
</dbReference>
<gene>
    <name evidence="3" type="ORF">ACFSB2_22015</name>
</gene>
<accession>A0ABW4JLV5</accession>
<protein>
    <submittedName>
        <fullName evidence="3">Aldo/keto reductase</fullName>
    </submittedName>
</protein>
<dbReference type="Proteomes" id="UP001597079">
    <property type="component" value="Unassembled WGS sequence"/>
</dbReference>
<keyword evidence="4" id="KW-1185">Reference proteome</keyword>
<evidence type="ECO:0000256" key="1">
    <source>
        <dbReference type="ARBA" id="ARBA00023002"/>
    </source>
</evidence>
<evidence type="ECO:0000313" key="4">
    <source>
        <dbReference type="Proteomes" id="UP001597079"/>
    </source>
</evidence>
<dbReference type="SUPFAM" id="SSF51430">
    <property type="entry name" value="NAD(P)-linked oxidoreductase"/>
    <property type="match status" value="1"/>
</dbReference>